<dbReference type="Pfam" id="PF13417">
    <property type="entry name" value="GST_N_3"/>
    <property type="match status" value="1"/>
</dbReference>
<organism evidence="3 4">
    <name type="scientific">Mesorhizobium salmacidum</name>
    <dbReference type="NCBI Taxonomy" id="3015171"/>
    <lineage>
        <taxon>Bacteria</taxon>
        <taxon>Pseudomonadati</taxon>
        <taxon>Pseudomonadota</taxon>
        <taxon>Alphaproteobacteria</taxon>
        <taxon>Hyphomicrobiales</taxon>
        <taxon>Phyllobacteriaceae</taxon>
        <taxon>Mesorhizobium</taxon>
    </lineage>
</organism>
<evidence type="ECO:0000313" key="3">
    <source>
        <dbReference type="EMBL" id="MEI9412143.1"/>
    </source>
</evidence>
<comment type="caution">
    <text evidence="3">The sequence shown here is derived from an EMBL/GenBank/DDBJ whole genome shotgun (WGS) entry which is preliminary data.</text>
</comment>
<dbReference type="RefSeq" id="WP_337108575.1">
    <property type="nucleotide sequence ID" value="NZ_JAPYKS010000023.1"/>
</dbReference>
<dbReference type="PANTHER" id="PTHR44051:SF8">
    <property type="entry name" value="GLUTATHIONE S-TRANSFERASE GSTA"/>
    <property type="match status" value="1"/>
</dbReference>
<keyword evidence="4" id="KW-1185">Reference proteome</keyword>
<dbReference type="SFLD" id="SFLDS00019">
    <property type="entry name" value="Glutathione_Transferase_(cytos"/>
    <property type="match status" value="1"/>
</dbReference>
<evidence type="ECO:0000313" key="4">
    <source>
        <dbReference type="Proteomes" id="UP001387293"/>
    </source>
</evidence>
<dbReference type="EMBL" id="JAPYKS010000023">
    <property type="protein sequence ID" value="MEI9412143.1"/>
    <property type="molecule type" value="Genomic_DNA"/>
</dbReference>
<protein>
    <submittedName>
        <fullName evidence="3">Glutathione S-transferase family protein</fullName>
    </submittedName>
</protein>
<evidence type="ECO:0000259" key="1">
    <source>
        <dbReference type="PROSITE" id="PS50404"/>
    </source>
</evidence>
<dbReference type="InterPro" id="IPR004045">
    <property type="entry name" value="Glutathione_S-Trfase_N"/>
</dbReference>
<dbReference type="CDD" id="cd03057">
    <property type="entry name" value="GST_N_Beta"/>
    <property type="match status" value="1"/>
</dbReference>
<name>A0ABU8L4S8_9HYPH</name>
<feature type="domain" description="GST C-terminal" evidence="2">
    <location>
        <begin position="85"/>
        <end position="208"/>
    </location>
</feature>
<dbReference type="SUPFAM" id="SSF47616">
    <property type="entry name" value="GST C-terminal domain-like"/>
    <property type="match status" value="1"/>
</dbReference>
<dbReference type="CDD" id="cd03188">
    <property type="entry name" value="GST_C_Beta"/>
    <property type="match status" value="1"/>
</dbReference>
<dbReference type="Gene3D" id="1.20.1050.10">
    <property type="match status" value="1"/>
</dbReference>
<accession>A0ABU8L4S8</accession>
<dbReference type="SFLD" id="SFLDG01150">
    <property type="entry name" value="Main.1:_Beta-like"/>
    <property type="match status" value="1"/>
</dbReference>
<dbReference type="Gene3D" id="3.40.30.10">
    <property type="entry name" value="Glutaredoxin"/>
    <property type="match status" value="1"/>
</dbReference>
<dbReference type="InterPro" id="IPR036249">
    <property type="entry name" value="Thioredoxin-like_sf"/>
</dbReference>
<dbReference type="PROSITE" id="PS50405">
    <property type="entry name" value="GST_CTER"/>
    <property type="match status" value="1"/>
</dbReference>
<dbReference type="Proteomes" id="UP001387293">
    <property type="component" value="Unassembled WGS sequence"/>
</dbReference>
<sequence length="208" mass="23171">MYKLYTRPGSGGFVVEAALALIDVHFEQIDVPKTEAPDPAFLAISPLNQVPVLTLPDGRSITESAAICILLAERHPLAGLAPAADEPARAEFLRWMAFMSSVLYPAILRFYYAHRYTADAEGTKAVKQAAVAEMDRGFAVVDAALRSRDWLAGDKMSVADIYLVMLVAWHPDIDRARAAWPDIERLWARLREHPLMKTLNTSHEMWPA</sequence>
<dbReference type="InterPro" id="IPR040079">
    <property type="entry name" value="Glutathione_S-Trfase"/>
</dbReference>
<dbReference type="InterPro" id="IPR036282">
    <property type="entry name" value="Glutathione-S-Trfase_C_sf"/>
</dbReference>
<evidence type="ECO:0000259" key="2">
    <source>
        <dbReference type="PROSITE" id="PS50405"/>
    </source>
</evidence>
<dbReference type="PROSITE" id="PS50404">
    <property type="entry name" value="GST_NTER"/>
    <property type="match status" value="1"/>
</dbReference>
<gene>
    <name evidence="3" type="ORF">O7A60_25775</name>
</gene>
<reference evidence="3 4" key="1">
    <citation type="submission" date="2022-12" db="EMBL/GenBank/DDBJ databases">
        <authorList>
            <person name="Muema E."/>
        </authorList>
    </citation>
    <scope>NUCLEOTIDE SEQUENCE [LARGE SCALE GENOMIC DNA]</scope>
    <source>
        <strain evidence="4">1326</strain>
    </source>
</reference>
<dbReference type="SUPFAM" id="SSF52833">
    <property type="entry name" value="Thioredoxin-like"/>
    <property type="match status" value="1"/>
</dbReference>
<proteinExistence type="predicted"/>
<feature type="domain" description="GST N-terminal" evidence="1">
    <location>
        <begin position="1"/>
        <end position="79"/>
    </location>
</feature>
<dbReference type="InterPro" id="IPR010987">
    <property type="entry name" value="Glutathione-S-Trfase_C-like"/>
</dbReference>
<dbReference type="InterPro" id="IPR004046">
    <property type="entry name" value="GST_C"/>
</dbReference>
<dbReference type="PANTHER" id="PTHR44051">
    <property type="entry name" value="GLUTATHIONE S-TRANSFERASE-RELATED"/>
    <property type="match status" value="1"/>
</dbReference>
<dbReference type="SFLD" id="SFLDG00358">
    <property type="entry name" value="Main_(cytGST)"/>
    <property type="match status" value="1"/>
</dbReference>
<dbReference type="Pfam" id="PF00043">
    <property type="entry name" value="GST_C"/>
    <property type="match status" value="1"/>
</dbReference>